<evidence type="ECO:0000259" key="12">
    <source>
        <dbReference type="Pfam" id="PF01693"/>
    </source>
</evidence>
<keyword evidence="6" id="KW-0540">Nuclease</keyword>
<name>A0AAD4P440_PERFH</name>
<dbReference type="InterPro" id="IPR009027">
    <property type="entry name" value="Ribosomal_bL9/RNase_H1_N"/>
</dbReference>
<comment type="function">
    <text evidence="2">Endonuclease that specifically degrades the RNA of RNA-DNA hybrids.</text>
</comment>
<feature type="domain" description="Ribonuclease H1 N-terminal" evidence="12">
    <location>
        <begin position="10"/>
        <end position="51"/>
    </location>
</feature>
<dbReference type="GO" id="GO:0046872">
    <property type="term" value="F:metal ion binding"/>
    <property type="evidence" value="ECO:0007669"/>
    <property type="project" value="UniProtKB-KW"/>
</dbReference>
<keyword evidence="9" id="KW-0378">Hydrolase</keyword>
<evidence type="ECO:0000256" key="9">
    <source>
        <dbReference type="ARBA" id="ARBA00022801"/>
    </source>
</evidence>
<evidence type="ECO:0000256" key="1">
    <source>
        <dbReference type="ARBA" id="ARBA00001946"/>
    </source>
</evidence>
<dbReference type="SUPFAM" id="SSF55658">
    <property type="entry name" value="L9 N-domain-like"/>
    <property type="match status" value="1"/>
</dbReference>
<comment type="caution">
    <text evidence="13">The sequence shown here is derived from an EMBL/GenBank/DDBJ whole genome shotgun (WGS) entry which is preliminary data.</text>
</comment>
<evidence type="ECO:0000256" key="10">
    <source>
        <dbReference type="ARBA" id="ARBA00022842"/>
    </source>
</evidence>
<keyword evidence="10" id="KW-0460">Magnesium</keyword>
<dbReference type="EMBL" id="SDAM02000167">
    <property type="protein sequence ID" value="KAH6826059.1"/>
    <property type="molecule type" value="Genomic_DNA"/>
</dbReference>
<evidence type="ECO:0000313" key="14">
    <source>
        <dbReference type="Proteomes" id="UP001190926"/>
    </source>
</evidence>
<sequence length="125" mass="14067">MAIQNKAATFYVVFKGVRTGIYSDWLECAPNVIGFKGAVYKGFRTKKDALEAYQSFMREHARVSDEATAVSDSCSLSRDGSISLQESLLEWKAFSKKMVGLIWFLSFFIGLFSRLVCALLFVLLK</sequence>
<dbReference type="Gene3D" id="3.40.970.10">
    <property type="entry name" value="Ribonuclease H1, N-terminal domain"/>
    <property type="match status" value="1"/>
</dbReference>
<accession>A0AAD4P440</accession>
<keyword evidence="14" id="KW-1185">Reference proteome</keyword>
<dbReference type="InterPro" id="IPR037056">
    <property type="entry name" value="RNase_H1_N_sf"/>
</dbReference>
<evidence type="ECO:0000256" key="4">
    <source>
        <dbReference type="ARBA" id="ARBA00012180"/>
    </source>
</evidence>
<dbReference type="InterPro" id="IPR011320">
    <property type="entry name" value="RNase_H1_N"/>
</dbReference>
<dbReference type="Proteomes" id="UP001190926">
    <property type="component" value="Unassembled WGS sequence"/>
</dbReference>
<dbReference type="AlphaFoldDB" id="A0AAD4P440"/>
<keyword evidence="11" id="KW-0812">Transmembrane</keyword>
<reference evidence="13 14" key="1">
    <citation type="journal article" date="2021" name="Nat. Commun.">
        <title>Incipient diploidization of the medicinal plant Perilla within 10,000 years.</title>
        <authorList>
            <person name="Zhang Y."/>
            <person name="Shen Q."/>
            <person name="Leng L."/>
            <person name="Zhang D."/>
            <person name="Chen S."/>
            <person name="Shi Y."/>
            <person name="Ning Z."/>
            <person name="Chen S."/>
        </authorList>
    </citation>
    <scope>NUCLEOTIDE SEQUENCE [LARGE SCALE GENOMIC DNA]</scope>
    <source>
        <strain evidence="14">cv. PC099</strain>
    </source>
</reference>
<dbReference type="Pfam" id="PF01693">
    <property type="entry name" value="Cauli_VI"/>
    <property type="match status" value="1"/>
</dbReference>
<protein>
    <recommendedName>
        <fullName evidence="5">Ribonuclease H</fullName>
        <ecNumber evidence="4">3.1.26.4</ecNumber>
    </recommendedName>
</protein>
<evidence type="ECO:0000256" key="6">
    <source>
        <dbReference type="ARBA" id="ARBA00022722"/>
    </source>
</evidence>
<dbReference type="EC" id="3.1.26.4" evidence="4"/>
<keyword evidence="11" id="KW-1133">Transmembrane helix</keyword>
<dbReference type="FunFam" id="3.40.970.10:FF:000002">
    <property type="entry name" value="Ribonuclease H"/>
    <property type="match status" value="1"/>
</dbReference>
<evidence type="ECO:0000256" key="8">
    <source>
        <dbReference type="ARBA" id="ARBA00022759"/>
    </source>
</evidence>
<proteinExistence type="inferred from homology"/>
<comment type="cofactor">
    <cofactor evidence="1">
        <name>Mg(2+)</name>
        <dbReference type="ChEBI" id="CHEBI:18420"/>
    </cofactor>
</comment>
<evidence type="ECO:0000256" key="3">
    <source>
        <dbReference type="ARBA" id="ARBA00005300"/>
    </source>
</evidence>
<evidence type="ECO:0000256" key="5">
    <source>
        <dbReference type="ARBA" id="ARBA00017721"/>
    </source>
</evidence>
<organism evidence="13 14">
    <name type="scientific">Perilla frutescens var. hirtella</name>
    <name type="common">Perilla citriodora</name>
    <name type="synonym">Perilla setoyensis</name>
    <dbReference type="NCBI Taxonomy" id="608512"/>
    <lineage>
        <taxon>Eukaryota</taxon>
        <taxon>Viridiplantae</taxon>
        <taxon>Streptophyta</taxon>
        <taxon>Embryophyta</taxon>
        <taxon>Tracheophyta</taxon>
        <taxon>Spermatophyta</taxon>
        <taxon>Magnoliopsida</taxon>
        <taxon>eudicotyledons</taxon>
        <taxon>Gunneridae</taxon>
        <taxon>Pentapetalae</taxon>
        <taxon>asterids</taxon>
        <taxon>lamiids</taxon>
        <taxon>Lamiales</taxon>
        <taxon>Lamiaceae</taxon>
        <taxon>Nepetoideae</taxon>
        <taxon>Elsholtzieae</taxon>
        <taxon>Perilla</taxon>
    </lineage>
</organism>
<gene>
    <name evidence="13" type="ORF">C2S53_001496</name>
</gene>
<evidence type="ECO:0000256" key="2">
    <source>
        <dbReference type="ARBA" id="ARBA00004065"/>
    </source>
</evidence>
<evidence type="ECO:0000313" key="13">
    <source>
        <dbReference type="EMBL" id="KAH6826059.1"/>
    </source>
</evidence>
<evidence type="ECO:0000256" key="7">
    <source>
        <dbReference type="ARBA" id="ARBA00022723"/>
    </source>
</evidence>
<feature type="transmembrane region" description="Helical" evidence="11">
    <location>
        <begin position="101"/>
        <end position="124"/>
    </location>
</feature>
<keyword evidence="11" id="KW-0472">Membrane</keyword>
<keyword evidence="7" id="KW-0479">Metal-binding</keyword>
<evidence type="ECO:0000256" key="11">
    <source>
        <dbReference type="SAM" id="Phobius"/>
    </source>
</evidence>
<dbReference type="GO" id="GO:0004523">
    <property type="term" value="F:RNA-DNA hybrid ribonuclease activity"/>
    <property type="evidence" value="ECO:0007669"/>
    <property type="project" value="UniProtKB-EC"/>
</dbReference>
<comment type="similarity">
    <text evidence="3">Belongs to the RNase H family.</text>
</comment>
<keyword evidence="8" id="KW-0255">Endonuclease</keyword>